<comment type="caution">
    <text evidence="2">The sequence shown here is derived from an EMBL/GenBank/DDBJ whole genome shotgun (WGS) entry which is preliminary data.</text>
</comment>
<feature type="compositionally biased region" description="Polar residues" evidence="1">
    <location>
        <begin position="27"/>
        <end position="45"/>
    </location>
</feature>
<dbReference type="Pfam" id="PF10691">
    <property type="entry name" value="DUF2497"/>
    <property type="match status" value="1"/>
</dbReference>
<keyword evidence="3" id="KW-1185">Reference proteome</keyword>
<feature type="region of interest" description="Disordered" evidence="1">
    <location>
        <begin position="20"/>
        <end position="301"/>
    </location>
</feature>
<dbReference type="RefSeq" id="WP_269401928.1">
    <property type="nucleotide sequence ID" value="NZ_JAPWGW010000002.1"/>
</dbReference>
<feature type="compositionally biased region" description="Acidic residues" evidence="1">
    <location>
        <begin position="47"/>
        <end position="77"/>
    </location>
</feature>
<evidence type="ECO:0000313" key="3">
    <source>
        <dbReference type="Proteomes" id="UP001083770"/>
    </source>
</evidence>
<proteinExistence type="predicted"/>
<feature type="compositionally biased region" description="Basic and acidic residues" evidence="1">
    <location>
        <begin position="189"/>
        <end position="198"/>
    </location>
</feature>
<dbReference type="Proteomes" id="UP001083770">
    <property type="component" value="Unassembled WGS sequence"/>
</dbReference>
<feature type="compositionally biased region" description="Acidic residues" evidence="1">
    <location>
        <begin position="105"/>
        <end position="115"/>
    </location>
</feature>
<evidence type="ECO:0000256" key="1">
    <source>
        <dbReference type="SAM" id="MobiDB-lite"/>
    </source>
</evidence>
<dbReference type="InterPro" id="IPR019632">
    <property type="entry name" value="DUF2497"/>
</dbReference>
<organism evidence="2 3">
    <name type="scientific">Henriciella marina</name>
    <dbReference type="NCBI Taxonomy" id="453851"/>
    <lineage>
        <taxon>Bacteria</taxon>
        <taxon>Pseudomonadati</taxon>
        <taxon>Pseudomonadota</taxon>
        <taxon>Alphaproteobacteria</taxon>
        <taxon>Hyphomonadales</taxon>
        <taxon>Hyphomonadaceae</taxon>
        <taxon>Henriciella</taxon>
    </lineage>
</organism>
<reference evidence="2" key="1">
    <citation type="submission" date="2022-12" db="EMBL/GenBank/DDBJ databases">
        <title>Bacterial isolates from different developmental stages of Nematostella vectensis.</title>
        <authorList>
            <person name="Fraune S."/>
        </authorList>
    </citation>
    <scope>NUCLEOTIDE SEQUENCE</scope>
    <source>
        <strain evidence="2">G21632-S1</strain>
    </source>
</reference>
<feature type="compositionally biased region" description="Low complexity" evidence="1">
    <location>
        <begin position="95"/>
        <end position="104"/>
    </location>
</feature>
<evidence type="ECO:0000313" key="2">
    <source>
        <dbReference type="EMBL" id="MCZ4297805.1"/>
    </source>
</evidence>
<gene>
    <name evidence="2" type="ORF">O4G74_07015</name>
</gene>
<accession>A0ABT4LTV4</accession>
<feature type="compositionally biased region" description="Acidic residues" evidence="1">
    <location>
        <begin position="135"/>
        <end position="145"/>
    </location>
</feature>
<dbReference type="EMBL" id="JAPWGW010000002">
    <property type="protein sequence ID" value="MCZ4297805.1"/>
    <property type="molecule type" value="Genomic_DNA"/>
</dbReference>
<protein>
    <submittedName>
        <fullName evidence="2">DUF2497 domain-containing protein</fullName>
    </submittedName>
</protein>
<name>A0ABT4LTV4_9PROT</name>
<feature type="compositionally biased region" description="Acidic residues" evidence="1">
    <location>
        <begin position="199"/>
        <end position="215"/>
    </location>
</feature>
<sequence length="365" mass="39223">MADKAQSEPTMEEILASIRKIIADDGPTSSTGSEDAPQASRSVDVNLSEDDDFGDLSLDDVVAETESDEVNNPEDDFFAQQEKAHGDADFDLMESQDASGSLLSDADDDMFEDLSAEVGTSSEADFAPDAPQPFEAEDDDLEDFGLETFDEKPSVDAPAFEEAARSPGATWSPQELAAPQTEADSSTYAREDSGHELSSDDDGGWSTEESFDDNSFEAAAPLEGVAPQPEPADQGYTPEPEAAEFTASYDAAPPVEVEPETEPAIADFSPPQPEPEPQMTEQPTSSDSTGGDALTDERIAGAAATALGKLMVKRSAEEEANPNTLDGLMRELLRPMIKEWLDANLPTIVERKVEEEVQRIARMAR</sequence>